<reference evidence="3 4" key="1">
    <citation type="journal article" date="2019" name="Int. J. Syst. Evol. Microbiol.">
        <title>The Global Catalogue of Microorganisms (GCM) 10K type strain sequencing project: providing services to taxonomists for standard genome sequencing and annotation.</title>
        <authorList>
            <consortium name="The Broad Institute Genomics Platform"/>
            <consortium name="The Broad Institute Genome Sequencing Center for Infectious Disease"/>
            <person name="Wu L."/>
            <person name="Ma J."/>
        </authorList>
    </citation>
    <scope>NUCLEOTIDE SEQUENCE [LARGE SCALE GENOMIC DNA]</scope>
    <source>
        <strain evidence="3 4">JCM 13850</strain>
    </source>
</reference>
<evidence type="ECO:0000313" key="3">
    <source>
        <dbReference type="EMBL" id="GAA2145336.1"/>
    </source>
</evidence>
<feature type="region of interest" description="Disordered" evidence="1">
    <location>
        <begin position="22"/>
        <end position="47"/>
    </location>
</feature>
<dbReference type="Pfam" id="PF13167">
    <property type="entry name" value="GTP-bdg_N"/>
    <property type="match status" value="1"/>
</dbReference>
<dbReference type="Gene3D" id="3.40.50.11060">
    <property type="entry name" value="GTPase HflX, N-terminal domain"/>
    <property type="match status" value="1"/>
</dbReference>
<name>A0ABN2ZPG0_9ACTN</name>
<dbReference type="InterPro" id="IPR025121">
    <property type="entry name" value="GTPase_HflX_N"/>
</dbReference>
<organism evidence="3 4">
    <name type="scientific">Actinomadura napierensis</name>
    <dbReference type="NCBI Taxonomy" id="267854"/>
    <lineage>
        <taxon>Bacteria</taxon>
        <taxon>Bacillati</taxon>
        <taxon>Actinomycetota</taxon>
        <taxon>Actinomycetes</taxon>
        <taxon>Streptosporangiales</taxon>
        <taxon>Thermomonosporaceae</taxon>
        <taxon>Actinomadura</taxon>
    </lineage>
</organism>
<dbReference type="EMBL" id="BAAAMR010000041">
    <property type="protein sequence ID" value="GAA2145336.1"/>
    <property type="molecule type" value="Genomic_DNA"/>
</dbReference>
<evidence type="ECO:0000313" key="4">
    <source>
        <dbReference type="Proteomes" id="UP001501020"/>
    </source>
</evidence>
<evidence type="ECO:0000259" key="2">
    <source>
        <dbReference type="Pfam" id="PF13167"/>
    </source>
</evidence>
<evidence type="ECO:0000256" key="1">
    <source>
        <dbReference type="SAM" id="MobiDB-lite"/>
    </source>
</evidence>
<proteinExistence type="predicted"/>
<accession>A0ABN2ZPG0</accession>
<protein>
    <recommendedName>
        <fullName evidence="2">GTPase HflX N-terminal domain-containing protein</fullName>
    </recommendedName>
</protein>
<keyword evidence="4" id="KW-1185">Reference proteome</keyword>
<dbReference type="Proteomes" id="UP001501020">
    <property type="component" value="Unassembled WGS sequence"/>
</dbReference>
<dbReference type="InterPro" id="IPR042108">
    <property type="entry name" value="GTPase_HflX_N_sf"/>
</dbReference>
<gene>
    <name evidence="3" type="ORF">GCM10009727_45760</name>
</gene>
<dbReference type="RefSeq" id="WP_344270458.1">
    <property type="nucleotide sequence ID" value="NZ_BAAAMR010000041.1"/>
</dbReference>
<feature type="domain" description="GTPase HflX N-terminal" evidence="2">
    <location>
        <begin position="44"/>
        <end position="95"/>
    </location>
</feature>
<sequence length="117" mass="12483">MSVLAKEVERLGGRVVEQFVQRRGVSGNKKGRAPGGKANMDRPYSSRTLMSTGKVDEIAAVRVETDAKAVVFANELTTRQRAVLAELLGCPVFSHGDLCTPKTTDLPNGAGTHESSV</sequence>
<comment type="caution">
    <text evidence="3">The sequence shown here is derived from an EMBL/GenBank/DDBJ whole genome shotgun (WGS) entry which is preliminary data.</text>
</comment>